<dbReference type="PANTHER" id="PTHR43555">
    <property type="entry name" value="PHOSPHORIBOSYLFORMYLGLYCINAMIDINE SYNTHASE SUBUNIT PURL"/>
    <property type="match status" value="1"/>
</dbReference>
<dbReference type="GO" id="GO:0006189">
    <property type="term" value="P:'de novo' IMP biosynthetic process"/>
    <property type="evidence" value="ECO:0007669"/>
    <property type="project" value="InterPro"/>
</dbReference>
<dbReference type="AlphaFoldDB" id="X0USU1"/>
<evidence type="ECO:0000256" key="1">
    <source>
        <dbReference type="ARBA" id="ARBA00022490"/>
    </source>
</evidence>
<feature type="domain" description="PurM-like C-terminal" evidence="3">
    <location>
        <begin position="1"/>
        <end position="44"/>
    </location>
</feature>
<reference evidence="4" key="1">
    <citation type="journal article" date="2014" name="Front. Microbiol.">
        <title>High frequency of phylogenetically diverse reductive dehalogenase-homologous genes in deep subseafloor sedimentary metagenomes.</title>
        <authorList>
            <person name="Kawai M."/>
            <person name="Futagami T."/>
            <person name="Toyoda A."/>
            <person name="Takaki Y."/>
            <person name="Nishi S."/>
            <person name="Hori S."/>
            <person name="Arai W."/>
            <person name="Tsubouchi T."/>
            <person name="Morono Y."/>
            <person name="Uchiyama I."/>
            <person name="Ito T."/>
            <person name="Fujiyama A."/>
            <person name="Inagaki F."/>
            <person name="Takami H."/>
        </authorList>
    </citation>
    <scope>NUCLEOTIDE SEQUENCE</scope>
    <source>
        <strain evidence="4">Expedition CK06-06</strain>
    </source>
</reference>
<dbReference type="InterPro" id="IPR036676">
    <property type="entry name" value="PurM-like_C_sf"/>
</dbReference>
<dbReference type="InterPro" id="IPR010074">
    <property type="entry name" value="PRibForGlyAmidine_synth_PurL"/>
</dbReference>
<gene>
    <name evidence="4" type="ORF">S01H1_29606</name>
</gene>
<feature type="non-terminal residue" evidence="4">
    <location>
        <position position="1"/>
    </location>
</feature>
<dbReference type="SUPFAM" id="SSF56042">
    <property type="entry name" value="PurM C-terminal domain-like"/>
    <property type="match status" value="1"/>
</dbReference>
<dbReference type="Pfam" id="PF02769">
    <property type="entry name" value="AIRS_C"/>
    <property type="match status" value="1"/>
</dbReference>
<dbReference type="InterPro" id="IPR010918">
    <property type="entry name" value="PurM-like_C_dom"/>
</dbReference>
<feature type="domain" description="PurM-like N-terminal" evidence="2">
    <location>
        <begin position="129"/>
        <end position="248"/>
    </location>
</feature>
<dbReference type="Pfam" id="PF00586">
    <property type="entry name" value="AIRS"/>
    <property type="match status" value="1"/>
</dbReference>
<evidence type="ECO:0000259" key="2">
    <source>
        <dbReference type="Pfam" id="PF00586"/>
    </source>
</evidence>
<comment type="caution">
    <text evidence="4">The sequence shown here is derived from an EMBL/GenBank/DDBJ whole genome shotgun (WGS) entry which is preliminary data.</text>
</comment>
<evidence type="ECO:0000313" key="4">
    <source>
        <dbReference type="EMBL" id="GAF91500.1"/>
    </source>
</evidence>
<dbReference type="InterPro" id="IPR036921">
    <property type="entry name" value="PurM-like_N_sf"/>
</dbReference>
<feature type="non-terminal residue" evidence="4">
    <location>
        <position position="277"/>
    </location>
</feature>
<dbReference type="CDD" id="cd02204">
    <property type="entry name" value="PurL_repeat2"/>
    <property type="match status" value="1"/>
</dbReference>
<name>X0USU1_9ZZZZ</name>
<sequence>SESQERMLVIVKKGKEKEAQKIFIKWDLHAIPIGKVTSDGIFKVKEKGKFVAKIPVKALTDDAPFYYRQKIKPNYLKELKNLDISTLPLVKDLNIAFLKMLSSPNIANKAWIFEQYDHMVGTNTIVFPGSDSAVVRIKGTKKALAISCDGNGRYSYLDPYEGGKIIVAEAARNVVCVGAKPIAITNCLNFGTPTDPEIFWQFTQCVEGMAKSCRELETPVTGGNVSFYNENPKGAIDPTPIVGMLGLIEDLNFLCTPWFKQEKDLIILLGEGEKKLE</sequence>
<accession>X0USU1</accession>
<dbReference type="PANTHER" id="PTHR43555:SF1">
    <property type="entry name" value="PHOSPHORIBOSYLFORMYLGLYCINAMIDINE SYNTHASE SUBUNIT PURL"/>
    <property type="match status" value="1"/>
</dbReference>
<protein>
    <submittedName>
        <fullName evidence="4">Uncharacterized protein</fullName>
    </submittedName>
</protein>
<dbReference type="HAMAP" id="MF_00420">
    <property type="entry name" value="PurL_2"/>
    <property type="match status" value="1"/>
</dbReference>
<dbReference type="EMBL" id="BARS01018171">
    <property type="protein sequence ID" value="GAF91500.1"/>
    <property type="molecule type" value="Genomic_DNA"/>
</dbReference>
<keyword evidence="1" id="KW-0963">Cytoplasm</keyword>
<evidence type="ECO:0000259" key="3">
    <source>
        <dbReference type="Pfam" id="PF02769"/>
    </source>
</evidence>
<dbReference type="Gene3D" id="3.90.650.10">
    <property type="entry name" value="PurM-like C-terminal domain"/>
    <property type="match status" value="1"/>
</dbReference>
<organism evidence="4">
    <name type="scientific">marine sediment metagenome</name>
    <dbReference type="NCBI Taxonomy" id="412755"/>
    <lineage>
        <taxon>unclassified sequences</taxon>
        <taxon>metagenomes</taxon>
        <taxon>ecological metagenomes</taxon>
    </lineage>
</organism>
<dbReference type="SUPFAM" id="SSF55326">
    <property type="entry name" value="PurM N-terminal domain-like"/>
    <property type="match status" value="1"/>
</dbReference>
<dbReference type="Gene3D" id="3.30.1330.10">
    <property type="entry name" value="PurM-like, N-terminal domain"/>
    <property type="match status" value="1"/>
</dbReference>
<proteinExistence type="inferred from homology"/>
<dbReference type="InterPro" id="IPR016188">
    <property type="entry name" value="PurM-like_N"/>
</dbReference>
<dbReference type="GO" id="GO:0004642">
    <property type="term" value="F:phosphoribosylformylglycinamidine synthase activity"/>
    <property type="evidence" value="ECO:0007669"/>
    <property type="project" value="InterPro"/>
</dbReference>